<dbReference type="GO" id="GO:0070401">
    <property type="term" value="F:NADP+ binding"/>
    <property type="evidence" value="ECO:0007669"/>
    <property type="project" value="UniProtKB-UniRule"/>
</dbReference>
<dbReference type="HAMAP" id="MF_00955">
    <property type="entry name" value="GDP_Man_dehydratase"/>
    <property type="match status" value="1"/>
</dbReference>
<dbReference type="Gene3D" id="3.40.50.720">
    <property type="entry name" value="NAD(P)-binding Rossmann-like Domain"/>
    <property type="match status" value="1"/>
</dbReference>
<dbReference type="Pfam" id="PF16363">
    <property type="entry name" value="GDP_Man_Dehyd"/>
    <property type="match status" value="1"/>
</dbReference>
<dbReference type="FunFam" id="3.40.50.720:FF:000924">
    <property type="entry name" value="GDP-mannose 4,6 dehydratase"/>
    <property type="match status" value="1"/>
</dbReference>
<comment type="function">
    <text evidence="6 7">Catalyzes the conversion of GDP-D-mannose to GDP-4-dehydro-6-deoxy-D-mannose.</text>
</comment>
<evidence type="ECO:0000313" key="9">
    <source>
        <dbReference type="EMBL" id="OGC39486.1"/>
    </source>
</evidence>
<dbReference type="Gene3D" id="3.90.25.10">
    <property type="entry name" value="UDP-galactose 4-epimerase, domain 1"/>
    <property type="match status" value="1"/>
</dbReference>
<dbReference type="GO" id="GO:0042351">
    <property type="term" value="P:'de novo' GDP-L-fucose biosynthetic process"/>
    <property type="evidence" value="ECO:0007669"/>
    <property type="project" value="TreeGrafter"/>
</dbReference>
<comment type="catalytic activity">
    <reaction evidence="1 7">
        <text>GDP-alpha-D-mannose = GDP-4-dehydro-alpha-D-rhamnose + H2O</text>
        <dbReference type="Rhea" id="RHEA:23820"/>
        <dbReference type="ChEBI" id="CHEBI:15377"/>
        <dbReference type="ChEBI" id="CHEBI:57527"/>
        <dbReference type="ChEBI" id="CHEBI:57964"/>
        <dbReference type="EC" id="4.2.1.47"/>
    </reaction>
</comment>
<name>A0A1F4U3G1_UNCSA</name>
<keyword evidence="7" id="KW-0521">NADP</keyword>
<sequence>MKKAFITGITGQDGSYLAEFLLVKGYEVYGAMRRASVFNTERIDHILHQIKVYHADLTDSSCLSRLIEKIRPDEIYNLGAQSHVKVSFDVPEYTAETDAIGTLRLLDAIKESGVKTKFYQASTSEMFGGFSETVPQNEKTPFHPRSPYGVAKLYAHWITVNYREAYKLFACSGILFNHESPRRGRTFVTRKITEAVSKIKNGLQEKLLLGNLNAKRDWGYAPDYVEAMWLMLQADRPDDYVIATGETHTVKEFCERAFAEIGIELVWKGKGVDEKGVNCANGKVLVEIDPQYFRPSEVDFLLGDSSKANSKLGWKPKVKFDELVRIMVREDLKLIENKKDVY</sequence>
<evidence type="ECO:0000256" key="1">
    <source>
        <dbReference type="ARBA" id="ARBA00000188"/>
    </source>
</evidence>
<protein>
    <recommendedName>
        <fullName evidence="4 7">GDP-mannose 4,6-dehydratase</fullName>
        <ecNumber evidence="4 7">4.2.1.47</ecNumber>
    </recommendedName>
    <alternativeName>
        <fullName evidence="7">GDP-D-mannose dehydratase</fullName>
    </alternativeName>
</protein>
<proteinExistence type="inferred from homology"/>
<dbReference type="SUPFAM" id="SSF51735">
    <property type="entry name" value="NAD(P)-binding Rossmann-fold domains"/>
    <property type="match status" value="1"/>
</dbReference>
<dbReference type="InterPro" id="IPR016040">
    <property type="entry name" value="NAD(P)-bd_dom"/>
</dbReference>
<evidence type="ECO:0000313" key="10">
    <source>
        <dbReference type="Proteomes" id="UP000179242"/>
    </source>
</evidence>
<evidence type="ECO:0000256" key="2">
    <source>
        <dbReference type="ARBA" id="ARBA00001937"/>
    </source>
</evidence>
<dbReference type="AlphaFoldDB" id="A0A1F4U3G1"/>
<evidence type="ECO:0000259" key="8">
    <source>
        <dbReference type="Pfam" id="PF16363"/>
    </source>
</evidence>
<gene>
    <name evidence="7" type="primary">gmd</name>
    <name evidence="9" type="ORF">A2438_07995</name>
</gene>
<comment type="caution">
    <text evidence="7">Lacks conserved residue(s) required for the propagation of feature annotation.</text>
</comment>
<evidence type="ECO:0000256" key="7">
    <source>
        <dbReference type="HAMAP-Rule" id="MF_00955"/>
    </source>
</evidence>
<comment type="caution">
    <text evidence="9">The sequence shown here is derived from an EMBL/GenBank/DDBJ whole genome shotgun (WGS) entry which is preliminary data.</text>
</comment>
<dbReference type="NCBIfam" id="TIGR01472">
    <property type="entry name" value="gmd"/>
    <property type="match status" value="1"/>
</dbReference>
<dbReference type="GO" id="GO:0008446">
    <property type="term" value="F:GDP-mannose 4,6-dehydratase activity"/>
    <property type="evidence" value="ECO:0007669"/>
    <property type="project" value="UniProtKB-UniRule"/>
</dbReference>
<dbReference type="PANTHER" id="PTHR43715:SF1">
    <property type="entry name" value="GDP-MANNOSE 4,6 DEHYDRATASE"/>
    <property type="match status" value="1"/>
</dbReference>
<dbReference type="InterPro" id="IPR036291">
    <property type="entry name" value="NAD(P)-bd_dom_sf"/>
</dbReference>
<comment type="similarity">
    <text evidence="3 7">Belongs to the NAD(P)-dependent epimerase/dehydratase family. GDP-mannose 4,6-dehydratase subfamily.</text>
</comment>
<dbReference type="EMBL" id="MEUJ01000008">
    <property type="protein sequence ID" value="OGC39486.1"/>
    <property type="molecule type" value="Genomic_DNA"/>
</dbReference>
<dbReference type="EC" id="4.2.1.47" evidence="4 7"/>
<feature type="domain" description="NAD(P)-binding" evidence="8">
    <location>
        <begin position="5"/>
        <end position="327"/>
    </location>
</feature>
<dbReference type="InterPro" id="IPR006368">
    <property type="entry name" value="GDP_Man_deHydtase"/>
</dbReference>
<evidence type="ECO:0000256" key="6">
    <source>
        <dbReference type="ARBA" id="ARBA00059383"/>
    </source>
</evidence>
<evidence type="ECO:0000256" key="4">
    <source>
        <dbReference type="ARBA" id="ARBA00011989"/>
    </source>
</evidence>
<keyword evidence="5 7" id="KW-0456">Lyase</keyword>
<dbReference type="PANTHER" id="PTHR43715">
    <property type="entry name" value="GDP-MANNOSE 4,6-DEHYDRATASE"/>
    <property type="match status" value="1"/>
</dbReference>
<evidence type="ECO:0000256" key="5">
    <source>
        <dbReference type="ARBA" id="ARBA00023239"/>
    </source>
</evidence>
<accession>A0A1F4U3G1</accession>
<comment type="cofactor">
    <cofactor evidence="2 7">
        <name>NADP(+)</name>
        <dbReference type="ChEBI" id="CHEBI:58349"/>
    </cofactor>
</comment>
<evidence type="ECO:0000256" key="3">
    <source>
        <dbReference type="ARBA" id="ARBA00009263"/>
    </source>
</evidence>
<dbReference type="CDD" id="cd05260">
    <property type="entry name" value="GDP_MD_SDR_e"/>
    <property type="match status" value="1"/>
</dbReference>
<dbReference type="Proteomes" id="UP000179242">
    <property type="component" value="Unassembled WGS sequence"/>
</dbReference>
<organism evidence="9 10">
    <name type="scientific">candidate division WOR-1 bacterium RIFOXYC2_FULL_46_14</name>
    <dbReference type="NCBI Taxonomy" id="1802587"/>
    <lineage>
        <taxon>Bacteria</taxon>
        <taxon>Bacillati</taxon>
        <taxon>Saganbacteria</taxon>
    </lineage>
</organism>
<reference evidence="9 10" key="1">
    <citation type="journal article" date="2016" name="Nat. Commun.">
        <title>Thousands of microbial genomes shed light on interconnected biogeochemical processes in an aquifer system.</title>
        <authorList>
            <person name="Anantharaman K."/>
            <person name="Brown C.T."/>
            <person name="Hug L.A."/>
            <person name="Sharon I."/>
            <person name="Castelle C.J."/>
            <person name="Probst A.J."/>
            <person name="Thomas B.C."/>
            <person name="Singh A."/>
            <person name="Wilkins M.J."/>
            <person name="Karaoz U."/>
            <person name="Brodie E.L."/>
            <person name="Williams K.H."/>
            <person name="Hubbard S.S."/>
            <person name="Banfield J.F."/>
        </authorList>
    </citation>
    <scope>NUCLEOTIDE SEQUENCE [LARGE SCALE GENOMIC DNA]</scope>
</reference>